<gene>
    <name evidence="2" type="ORF">RZN69_21340</name>
</gene>
<accession>A0AAQ3LCQ4</accession>
<evidence type="ECO:0000313" key="3">
    <source>
        <dbReference type="Proteomes" id="UP001304300"/>
    </source>
</evidence>
<dbReference type="RefSeq" id="WP_317833586.1">
    <property type="nucleotide sequence ID" value="NZ_CP136920.1"/>
</dbReference>
<proteinExistence type="predicted"/>
<sequence>MKSEKAILPVTTQMMRVLDRQQAARRRTEVMLEAICPGHNAADASVAIAWEKIFDHLCDNPSFETSELNTVAGIIQKLSGAYNQIKSLELKLREQELKEVEHEEKQNGPTLRKTTIDSDLITHIEAQIGML</sequence>
<dbReference type="KEGG" id="puo:RZN69_21340"/>
<keyword evidence="1" id="KW-0175">Coiled coil</keyword>
<reference evidence="2 3" key="1">
    <citation type="submission" date="2023-10" db="EMBL/GenBank/DDBJ databases">
        <title>Rubellicoccus peritrichatus gen. nov., sp. nov., isolated from an algae of coral reef tank.</title>
        <authorList>
            <person name="Luo J."/>
        </authorList>
    </citation>
    <scope>NUCLEOTIDE SEQUENCE [LARGE SCALE GENOMIC DNA]</scope>
    <source>
        <strain evidence="2 3">CR14</strain>
    </source>
</reference>
<protein>
    <submittedName>
        <fullName evidence="2">Uncharacterized protein</fullName>
    </submittedName>
</protein>
<evidence type="ECO:0000256" key="1">
    <source>
        <dbReference type="SAM" id="Coils"/>
    </source>
</evidence>
<organism evidence="2 3">
    <name type="scientific">Rubellicoccus peritrichatus</name>
    <dbReference type="NCBI Taxonomy" id="3080537"/>
    <lineage>
        <taxon>Bacteria</taxon>
        <taxon>Pseudomonadati</taxon>
        <taxon>Verrucomicrobiota</taxon>
        <taxon>Opitutia</taxon>
        <taxon>Puniceicoccales</taxon>
        <taxon>Cerasicoccaceae</taxon>
        <taxon>Rubellicoccus</taxon>
    </lineage>
</organism>
<evidence type="ECO:0000313" key="2">
    <source>
        <dbReference type="EMBL" id="WOO41173.1"/>
    </source>
</evidence>
<dbReference type="EMBL" id="CP136920">
    <property type="protein sequence ID" value="WOO41173.1"/>
    <property type="molecule type" value="Genomic_DNA"/>
</dbReference>
<keyword evidence="3" id="KW-1185">Reference proteome</keyword>
<dbReference type="Proteomes" id="UP001304300">
    <property type="component" value="Chromosome"/>
</dbReference>
<name>A0AAQ3LCQ4_9BACT</name>
<feature type="coiled-coil region" evidence="1">
    <location>
        <begin position="78"/>
        <end position="105"/>
    </location>
</feature>
<dbReference type="AlphaFoldDB" id="A0AAQ3LCQ4"/>